<dbReference type="VEuPathDB" id="FungiDB:I303_04264"/>
<dbReference type="PANTHER" id="PTHR43249:SF1">
    <property type="entry name" value="D-GLUCOSIDE 3-DEHYDROGENASE"/>
    <property type="match status" value="1"/>
</dbReference>
<sequence length="184" mass="20096">MSGRFNVLLLGAGPINFGTTEGPWNHSRRLEQKLGKRLNVVGLIDMNAERANNVLTIKRADANVKSGYENTRVFTSIKEAGEGLQGDDTPHLAVLGFQANSRGSTKSGHDNELEIIKYFPKIGLSIEKPISDVEDFNDVEAVGKKLKENGNVTSVGYMLRYLKGMLKSLSLPDSVHLGKNAKAK</sequence>
<dbReference type="EMBL" id="KI894031">
    <property type="protein sequence ID" value="OBR84939.1"/>
    <property type="molecule type" value="Genomic_DNA"/>
</dbReference>
<feature type="domain" description="Gfo/Idh/MocA-like oxidoreductase N-terminal" evidence="1">
    <location>
        <begin position="5"/>
        <end position="157"/>
    </location>
</feature>
<evidence type="ECO:0000259" key="1">
    <source>
        <dbReference type="Pfam" id="PF01408"/>
    </source>
</evidence>
<dbReference type="InterPro" id="IPR000683">
    <property type="entry name" value="Gfo/Idh/MocA-like_OxRdtase_N"/>
</dbReference>
<dbReference type="STRING" id="1296121.A0A1A6A4F5"/>
<dbReference type="InterPro" id="IPR052515">
    <property type="entry name" value="Gfo/Idh/MocA_Oxidoreductase"/>
</dbReference>
<dbReference type="GO" id="GO:0000166">
    <property type="term" value="F:nucleotide binding"/>
    <property type="evidence" value="ECO:0007669"/>
    <property type="project" value="InterPro"/>
</dbReference>
<reference evidence="2" key="1">
    <citation type="submission" date="2013-07" db="EMBL/GenBank/DDBJ databases">
        <title>The Genome Sequence of Cryptococcus dejecticola CBS10117.</title>
        <authorList>
            <consortium name="The Broad Institute Genome Sequencing Platform"/>
            <person name="Cuomo C."/>
            <person name="Litvintseva A."/>
            <person name="Chen Y."/>
            <person name="Heitman J."/>
            <person name="Sun S."/>
            <person name="Springer D."/>
            <person name="Dromer F."/>
            <person name="Young S.K."/>
            <person name="Zeng Q."/>
            <person name="Gargeya S."/>
            <person name="Fitzgerald M."/>
            <person name="Abouelleil A."/>
            <person name="Alvarado L."/>
            <person name="Berlin A.M."/>
            <person name="Chapman S.B."/>
            <person name="Dewar J."/>
            <person name="Goldberg J."/>
            <person name="Griggs A."/>
            <person name="Gujja S."/>
            <person name="Hansen M."/>
            <person name="Howarth C."/>
            <person name="Imamovic A."/>
            <person name="Larimer J."/>
            <person name="McCowan C."/>
            <person name="Murphy C."/>
            <person name="Pearson M."/>
            <person name="Priest M."/>
            <person name="Roberts A."/>
            <person name="Saif S."/>
            <person name="Shea T."/>
            <person name="Sykes S."/>
            <person name="Wortman J."/>
            <person name="Nusbaum C."/>
            <person name="Birren B."/>
        </authorList>
    </citation>
    <scope>NUCLEOTIDE SEQUENCE [LARGE SCALE GENOMIC DNA]</scope>
    <source>
        <strain evidence="2">CBS 10117</strain>
    </source>
</reference>
<accession>A0A1A6A4F5</accession>
<protein>
    <recommendedName>
        <fullName evidence="1">Gfo/Idh/MocA-like oxidoreductase N-terminal domain-containing protein</fullName>
    </recommendedName>
</protein>
<gene>
    <name evidence="2" type="ORF">I303_04264</name>
</gene>
<dbReference type="AlphaFoldDB" id="A0A1A6A4F5"/>
<dbReference type="OrthoDB" id="10250282at2759"/>
<dbReference type="PANTHER" id="PTHR43249">
    <property type="entry name" value="UDP-N-ACETYL-2-AMINO-2-DEOXY-D-GLUCURONATE OXIDASE"/>
    <property type="match status" value="1"/>
</dbReference>
<name>A0A1A6A4F5_9TREE</name>
<dbReference type="Pfam" id="PF01408">
    <property type="entry name" value="GFO_IDH_MocA"/>
    <property type="match status" value="1"/>
</dbReference>
<proteinExistence type="predicted"/>
<evidence type="ECO:0000313" key="2">
    <source>
        <dbReference type="EMBL" id="OBR84939.1"/>
    </source>
</evidence>
<organism evidence="2">
    <name type="scientific">Kwoniella dejecticola CBS 10117</name>
    <dbReference type="NCBI Taxonomy" id="1296121"/>
    <lineage>
        <taxon>Eukaryota</taxon>
        <taxon>Fungi</taxon>
        <taxon>Dikarya</taxon>
        <taxon>Basidiomycota</taxon>
        <taxon>Agaricomycotina</taxon>
        <taxon>Tremellomycetes</taxon>
        <taxon>Tremellales</taxon>
        <taxon>Cryptococcaceae</taxon>
        <taxon>Kwoniella</taxon>
    </lineage>
</organism>